<dbReference type="AlphaFoldDB" id="A0A6J1SE83"/>
<keyword evidence="10" id="KW-1185">Reference proteome</keyword>
<dbReference type="GO" id="GO:0052816">
    <property type="term" value="F:long-chain fatty acyl-CoA hydrolase activity"/>
    <property type="evidence" value="ECO:0007669"/>
    <property type="project" value="TreeGrafter"/>
</dbReference>
<evidence type="ECO:0000313" key="10">
    <source>
        <dbReference type="Proteomes" id="UP000504606"/>
    </source>
</evidence>
<dbReference type="OrthoDB" id="10021675at2759"/>
<dbReference type="SUPFAM" id="SSF52151">
    <property type="entry name" value="FabD/lysophospholipase-like"/>
    <property type="match status" value="1"/>
</dbReference>
<evidence type="ECO:0000256" key="7">
    <source>
        <dbReference type="PROSITE-ProRule" id="PRU00023"/>
    </source>
</evidence>
<feature type="domain" description="PNPLA" evidence="9">
    <location>
        <begin position="478"/>
        <end position="662"/>
    </location>
</feature>
<dbReference type="InterPro" id="IPR047148">
    <property type="entry name" value="PLPL9"/>
</dbReference>
<feature type="short sequence motif" description="GXSXG" evidence="8">
    <location>
        <begin position="514"/>
        <end position="518"/>
    </location>
</feature>
<dbReference type="InterPro" id="IPR002641">
    <property type="entry name" value="PNPLA_dom"/>
</dbReference>
<reference evidence="11" key="1">
    <citation type="submission" date="2025-08" db="UniProtKB">
        <authorList>
            <consortium name="RefSeq"/>
        </authorList>
    </citation>
    <scope>IDENTIFICATION</scope>
    <source>
        <tissue evidence="11">Whole organism</tissue>
    </source>
</reference>
<feature type="short sequence motif" description="DGA/G" evidence="8">
    <location>
        <begin position="649"/>
        <end position="651"/>
    </location>
</feature>
<dbReference type="GO" id="GO:0016042">
    <property type="term" value="P:lipid catabolic process"/>
    <property type="evidence" value="ECO:0007669"/>
    <property type="project" value="UniProtKB-UniRule"/>
</dbReference>
<evidence type="ECO:0000256" key="4">
    <source>
        <dbReference type="ARBA" id="ARBA00023043"/>
    </source>
</evidence>
<dbReference type="RefSeq" id="XP_026276941.1">
    <property type="nucleotide sequence ID" value="XM_026421156.2"/>
</dbReference>
<keyword evidence="5 8" id="KW-0443">Lipid metabolism</keyword>
<dbReference type="Pfam" id="PF12796">
    <property type="entry name" value="Ank_2"/>
    <property type="match status" value="2"/>
</dbReference>
<evidence type="ECO:0000256" key="6">
    <source>
        <dbReference type="ARBA" id="ARBA00023422"/>
    </source>
</evidence>
<evidence type="ECO:0000259" key="9">
    <source>
        <dbReference type="PROSITE" id="PS51635"/>
    </source>
</evidence>
<dbReference type="InterPro" id="IPR002110">
    <property type="entry name" value="Ankyrin_rpt"/>
</dbReference>
<feature type="repeat" description="ANK" evidence="7">
    <location>
        <begin position="321"/>
        <end position="353"/>
    </location>
</feature>
<dbReference type="KEGG" id="foc:113205497"/>
<dbReference type="CDD" id="cd07212">
    <property type="entry name" value="Pat_PNPLA9"/>
    <property type="match status" value="1"/>
</dbReference>
<dbReference type="GO" id="GO:0047499">
    <property type="term" value="F:calcium-independent phospholipase A2 activity"/>
    <property type="evidence" value="ECO:0007669"/>
    <property type="project" value="InterPro"/>
</dbReference>
<feature type="active site" description="Proton acceptor" evidence="8">
    <location>
        <position position="649"/>
    </location>
</feature>
<evidence type="ECO:0000256" key="2">
    <source>
        <dbReference type="ARBA" id="ARBA00022737"/>
    </source>
</evidence>
<organism evidence="10 11">
    <name type="scientific">Frankliniella occidentalis</name>
    <name type="common">Western flower thrips</name>
    <name type="synonym">Euthrips occidentalis</name>
    <dbReference type="NCBI Taxonomy" id="133901"/>
    <lineage>
        <taxon>Eukaryota</taxon>
        <taxon>Metazoa</taxon>
        <taxon>Ecdysozoa</taxon>
        <taxon>Arthropoda</taxon>
        <taxon>Hexapoda</taxon>
        <taxon>Insecta</taxon>
        <taxon>Pterygota</taxon>
        <taxon>Neoptera</taxon>
        <taxon>Paraneoptera</taxon>
        <taxon>Thysanoptera</taxon>
        <taxon>Terebrantia</taxon>
        <taxon>Thripoidea</taxon>
        <taxon>Thripidae</taxon>
        <taxon>Frankliniella</taxon>
    </lineage>
</organism>
<feature type="short sequence motif" description="GXGXXG" evidence="8">
    <location>
        <begin position="482"/>
        <end position="487"/>
    </location>
</feature>
<evidence type="ECO:0000256" key="3">
    <source>
        <dbReference type="ARBA" id="ARBA00022801"/>
    </source>
</evidence>
<keyword evidence="2" id="KW-0677">Repeat</keyword>
<comment type="catalytic activity">
    <reaction evidence="6">
        <text>a 1,2-diacyl-sn-glycero-3-phosphocholine + H2O = a 1-acyl-sn-glycero-3-phosphocholine + a fatty acid + H(+)</text>
        <dbReference type="Rhea" id="RHEA:15801"/>
        <dbReference type="ChEBI" id="CHEBI:15377"/>
        <dbReference type="ChEBI" id="CHEBI:15378"/>
        <dbReference type="ChEBI" id="CHEBI:28868"/>
        <dbReference type="ChEBI" id="CHEBI:57643"/>
        <dbReference type="ChEBI" id="CHEBI:58168"/>
        <dbReference type="EC" id="3.1.1.4"/>
    </reaction>
    <physiologicalReaction direction="left-to-right" evidence="6">
        <dbReference type="Rhea" id="RHEA:15802"/>
    </physiologicalReaction>
</comment>
<evidence type="ECO:0000256" key="8">
    <source>
        <dbReference type="PROSITE-ProRule" id="PRU01161"/>
    </source>
</evidence>
<keyword evidence="8" id="KW-0442">Lipid degradation</keyword>
<proteinExistence type="predicted"/>
<keyword evidence="3 8" id="KW-0378">Hydrolase</keyword>
<dbReference type="GO" id="GO:2000304">
    <property type="term" value="P:positive regulation of ceramide biosynthetic process"/>
    <property type="evidence" value="ECO:0007669"/>
    <property type="project" value="TreeGrafter"/>
</dbReference>
<dbReference type="Gene3D" id="1.25.40.20">
    <property type="entry name" value="Ankyrin repeat-containing domain"/>
    <property type="match status" value="2"/>
</dbReference>
<dbReference type="PANTHER" id="PTHR24139:SF34">
    <property type="entry name" value="85_88 KDA CALCIUM-INDEPENDENT PHOSPHOLIPASE A2"/>
    <property type="match status" value="1"/>
</dbReference>
<evidence type="ECO:0000256" key="5">
    <source>
        <dbReference type="ARBA" id="ARBA00023098"/>
    </source>
</evidence>
<dbReference type="InterPro" id="IPR016035">
    <property type="entry name" value="Acyl_Trfase/lysoPLipase"/>
</dbReference>
<dbReference type="SMART" id="SM00248">
    <property type="entry name" value="ANK"/>
    <property type="match status" value="6"/>
</dbReference>
<sequence length="803" mass="88681">MAGWLDMLAPGAGGILRNIFNPESNPNKVLEVKQDRYSHRQIRCREDAIVLYELTDNKYEIVMNRPTTESMNKAFSLFRTENLVTAENKFIQLKDKIPVIVDVAKETCYPAMLQKMCDSLEFNPGWSVAHLAAHFDLHTTFNSDAISKFIDSSDPNTGLSPLLVAIQSQNFLSVRALIGRNVSLEHLDHDANSVFHYAASTNKDIINLLTIKDRLKCLNYRNSKGHTPLHMACLADKPECVKALLLAGADCNISADTGNFLDSGKTSRQPGLVGNFVEVNSHQLYAQDMKYGGTPLHWSCSREVIDTLLDMNCHINALNFDGRSALHIMVLRSRLECVMALLCRGAEINIGDSDGNTPLHLAILALNVPIVQALTVFEADLQYRNHAGATARHLVPADPTSVEGRILLHVLHSVGAERCSIDMAGCSEGCAYNGSYNGDAPPPPPLGCTRDTLNQMLFTYAMDLASSRNSQKKRCNVLCLDGGGVRGLVLIILLMELEKAVGEPILHCFDWVAGTSTGGILALGLAVGKSLHECLCLYFRMKDITFVGKRPYASEPLEKLLKEIYGPDTVMTEVSHPKLVITGLLADRKPVDLHIFRNYMSPNEILNKDEYANCKFVRPTHFTEQLMWRAARASGAAPTFFSAFGRFLDGGLISNNPTLDCLTEIHEYNLAMKTMDPEYEVAPATLVVSLGTGDIPVTDLKEIDVQRPDSFLGATKLVFGIAQLGTLIIDQATQSSGRVVDRARSWCSMIGVPFYRFSPQLSEEIDINEKSDEKLVRMVWECKAYMVSQRSSVNELAAMLKSG</sequence>
<feature type="active site" description="Nucleophile" evidence="8">
    <location>
        <position position="516"/>
    </location>
</feature>
<evidence type="ECO:0000256" key="1">
    <source>
        <dbReference type="ARBA" id="ARBA00013278"/>
    </source>
</evidence>
<keyword evidence="4 7" id="KW-0040">ANK repeat</keyword>
<dbReference type="PROSITE" id="PS50297">
    <property type="entry name" value="ANK_REP_REGION"/>
    <property type="match status" value="3"/>
</dbReference>
<dbReference type="Proteomes" id="UP000504606">
    <property type="component" value="Unplaced"/>
</dbReference>
<gene>
    <name evidence="11" type="primary">LOC113205497</name>
</gene>
<dbReference type="PROSITE" id="PS51635">
    <property type="entry name" value="PNPLA"/>
    <property type="match status" value="1"/>
</dbReference>
<dbReference type="InterPro" id="IPR036770">
    <property type="entry name" value="Ankyrin_rpt-contain_sf"/>
</dbReference>
<feature type="repeat" description="ANK" evidence="7">
    <location>
        <begin position="354"/>
        <end position="386"/>
    </location>
</feature>
<dbReference type="SUPFAM" id="SSF48403">
    <property type="entry name" value="Ankyrin repeat"/>
    <property type="match status" value="1"/>
</dbReference>
<name>A0A6J1SE83_FRAOC</name>
<dbReference type="Pfam" id="PF01734">
    <property type="entry name" value="Patatin"/>
    <property type="match status" value="1"/>
</dbReference>
<dbReference type="PROSITE" id="PS50088">
    <property type="entry name" value="ANK_REPEAT"/>
    <property type="match status" value="3"/>
</dbReference>
<dbReference type="PANTHER" id="PTHR24139">
    <property type="entry name" value="CALCIUM-INDEPENDENT PHOSPHOLIPASE A2"/>
    <property type="match status" value="1"/>
</dbReference>
<feature type="repeat" description="ANK" evidence="7">
    <location>
        <begin position="224"/>
        <end position="256"/>
    </location>
</feature>
<dbReference type="Gene3D" id="3.40.1090.10">
    <property type="entry name" value="Cytosolic phospholipase A2 catalytic domain"/>
    <property type="match status" value="1"/>
</dbReference>
<dbReference type="GO" id="GO:0005739">
    <property type="term" value="C:mitochondrion"/>
    <property type="evidence" value="ECO:0007669"/>
    <property type="project" value="TreeGrafter"/>
</dbReference>
<accession>A0A6J1SE83</accession>
<evidence type="ECO:0000313" key="11">
    <source>
        <dbReference type="RefSeq" id="XP_026276941.1"/>
    </source>
</evidence>
<dbReference type="GeneID" id="113205497"/>
<dbReference type="EC" id="3.1.1.4" evidence="1"/>
<protein>
    <recommendedName>
        <fullName evidence="1">phospholipase A2</fullName>
        <ecNumber evidence="1">3.1.1.4</ecNumber>
    </recommendedName>
</protein>